<feature type="region of interest" description="Disordered" evidence="1">
    <location>
        <begin position="97"/>
        <end position="154"/>
    </location>
</feature>
<dbReference type="RefSeq" id="XP_016245338.1">
    <property type="nucleotide sequence ID" value="XM_016398147.1"/>
</dbReference>
<feature type="transmembrane region" description="Helical" evidence="2">
    <location>
        <begin position="12"/>
        <end position="34"/>
    </location>
</feature>
<dbReference type="AlphaFoldDB" id="A0A0D2AJQ5"/>
<name>A0A0D2AJQ5_9EURO</name>
<keyword evidence="2" id="KW-0472">Membrane</keyword>
<dbReference type="GeneID" id="27349980"/>
<dbReference type="VEuPathDB" id="FungiDB:PV07_10786"/>
<evidence type="ECO:0000256" key="1">
    <source>
        <dbReference type="SAM" id="MobiDB-lite"/>
    </source>
</evidence>
<evidence type="ECO:0000313" key="3">
    <source>
        <dbReference type="EMBL" id="KIW25122.1"/>
    </source>
</evidence>
<reference evidence="3 4" key="1">
    <citation type="submission" date="2015-01" db="EMBL/GenBank/DDBJ databases">
        <title>The Genome Sequence of Cladophialophora immunda CBS83496.</title>
        <authorList>
            <consortium name="The Broad Institute Genomics Platform"/>
            <person name="Cuomo C."/>
            <person name="de Hoog S."/>
            <person name="Gorbushina A."/>
            <person name="Stielow B."/>
            <person name="Teixiera M."/>
            <person name="Abouelleil A."/>
            <person name="Chapman S.B."/>
            <person name="Priest M."/>
            <person name="Young S.K."/>
            <person name="Wortman J."/>
            <person name="Nusbaum C."/>
            <person name="Birren B."/>
        </authorList>
    </citation>
    <scope>NUCLEOTIDE SEQUENCE [LARGE SCALE GENOMIC DNA]</scope>
    <source>
        <strain evidence="3 4">CBS 83496</strain>
    </source>
</reference>
<dbReference type="Proteomes" id="UP000054466">
    <property type="component" value="Unassembled WGS sequence"/>
</dbReference>
<dbReference type="HOGENOM" id="CLU_081898_0_0_1"/>
<accession>A0A0D2AJQ5</accession>
<organism evidence="3 4">
    <name type="scientific">Cladophialophora immunda</name>
    <dbReference type="NCBI Taxonomy" id="569365"/>
    <lineage>
        <taxon>Eukaryota</taxon>
        <taxon>Fungi</taxon>
        <taxon>Dikarya</taxon>
        <taxon>Ascomycota</taxon>
        <taxon>Pezizomycotina</taxon>
        <taxon>Eurotiomycetes</taxon>
        <taxon>Chaetothyriomycetidae</taxon>
        <taxon>Chaetothyriales</taxon>
        <taxon>Herpotrichiellaceae</taxon>
        <taxon>Cladophialophora</taxon>
    </lineage>
</organism>
<dbReference type="EMBL" id="KN847045">
    <property type="protein sequence ID" value="KIW25122.1"/>
    <property type="molecule type" value="Genomic_DNA"/>
</dbReference>
<keyword evidence="4" id="KW-1185">Reference proteome</keyword>
<keyword evidence="2" id="KW-1133">Transmembrane helix</keyword>
<proteinExistence type="predicted"/>
<feature type="transmembrane region" description="Helical" evidence="2">
    <location>
        <begin position="46"/>
        <end position="67"/>
    </location>
</feature>
<keyword evidence="2" id="KW-0812">Transmembrane</keyword>
<feature type="compositionally biased region" description="Low complexity" evidence="1">
    <location>
        <begin position="106"/>
        <end position="122"/>
    </location>
</feature>
<protein>
    <submittedName>
        <fullName evidence="3">Uncharacterized protein</fullName>
    </submittedName>
</protein>
<dbReference type="STRING" id="569365.A0A0D2AJQ5"/>
<evidence type="ECO:0000313" key="4">
    <source>
        <dbReference type="Proteomes" id="UP000054466"/>
    </source>
</evidence>
<evidence type="ECO:0000256" key="2">
    <source>
        <dbReference type="SAM" id="Phobius"/>
    </source>
</evidence>
<sequence>MFTQIIQYILMPLWSVGGIIGSIVAAAGAISTSFEDFIDTVAKMRFFSVATAATLGVAAMSLLASALPTYHDDAGIKPSAEEDSAFACHSAMEHAPAAPANKQWEAEAGASEGHSETTTPEAAEPKPEEADEAAAAPEDSAGTDPSAPAEFGGRGDGYLGQSVVYNNCPFIVHSNIVHGPRPGVEGPPEEIYSILQPQEGLSHPFAHDPRMGVSWKLWRTDSDNTAPVQFEWTWHDSFQRTWYDLSMVNAGDAGWLDEDAHQGEAIIGDEDGLGAYVGEVAIKHAFKDEGMTLTPDVVEGNCVPLHCAPGEEYCMASYNVHNDWGQQHDCREAVDLTLTLCG</sequence>
<gene>
    <name evidence="3" type="ORF">PV07_10786</name>
</gene>
<dbReference type="OrthoDB" id="3682664at2759"/>